<name>A6G5C3_9BACT</name>
<dbReference type="GO" id="GO:0000224">
    <property type="term" value="F:peptide-N4-(N-acetyl-beta-glucosaminyl)asparagine amidase activity"/>
    <property type="evidence" value="ECO:0007669"/>
    <property type="project" value="TreeGrafter"/>
</dbReference>
<keyword evidence="5" id="KW-1185">Reference proteome</keyword>
<feature type="domain" description="Glycosyl hydrolase family 92" evidence="2">
    <location>
        <begin position="337"/>
        <end position="802"/>
    </location>
</feature>
<dbReference type="NCBIfam" id="TIGR01180">
    <property type="entry name" value="aman2_put"/>
    <property type="match status" value="1"/>
</dbReference>
<evidence type="ECO:0000313" key="5">
    <source>
        <dbReference type="Proteomes" id="UP000005801"/>
    </source>
</evidence>
<dbReference type="eggNOG" id="COG3537">
    <property type="taxonomic scope" value="Bacteria"/>
</dbReference>
<dbReference type="Gene3D" id="3.30.2080.10">
    <property type="entry name" value="GH92 mannosidase domain"/>
    <property type="match status" value="1"/>
</dbReference>
<dbReference type="InterPro" id="IPR014718">
    <property type="entry name" value="GH-type_carb-bd"/>
</dbReference>
<evidence type="ECO:0000259" key="3">
    <source>
        <dbReference type="Pfam" id="PF17678"/>
    </source>
</evidence>
<dbReference type="Gene3D" id="1.20.1610.10">
    <property type="entry name" value="alpha-1,2-mannosidases domains"/>
    <property type="match status" value="1"/>
</dbReference>
<protein>
    <recommendedName>
        <fullName evidence="6">Alpha-1,2-mannosidase</fullName>
    </recommendedName>
</protein>
<feature type="region of interest" description="Disordered" evidence="1">
    <location>
        <begin position="23"/>
        <end position="69"/>
    </location>
</feature>
<dbReference type="EMBL" id="ABCS01000025">
    <property type="protein sequence ID" value="EDM78866.1"/>
    <property type="molecule type" value="Genomic_DNA"/>
</dbReference>
<dbReference type="InterPro" id="IPR005887">
    <property type="entry name" value="GH92_a_mannosidase_put"/>
</dbReference>
<dbReference type="GO" id="GO:0005975">
    <property type="term" value="P:carbohydrate metabolic process"/>
    <property type="evidence" value="ECO:0007669"/>
    <property type="project" value="InterPro"/>
</dbReference>
<dbReference type="PANTHER" id="PTHR12143">
    <property type="entry name" value="PEPTIDE N-GLYCANASE PNGASE -RELATED"/>
    <property type="match status" value="1"/>
</dbReference>
<evidence type="ECO:0000313" key="4">
    <source>
        <dbReference type="EMBL" id="EDM78866.1"/>
    </source>
</evidence>
<evidence type="ECO:0000259" key="2">
    <source>
        <dbReference type="Pfam" id="PF07971"/>
    </source>
</evidence>
<gene>
    <name evidence="4" type="ORF">PPSIR1_03318</name>
</gene>
<dbReference type="InterPro" id="IPR008928">
    <property type="entry name" value="6-hairpin_glycosidase_sf"/>
</dbReference>
<dbReference type="Proteomes" id="UP000005801">
    <property type="component" value="Unassembled WGS sequence"/>
</dbReference>
<evidence type="ECO:0008006" key="6">
    <source>
        <dbReference type="Google" id="ProtNLM"/>
    </source>
</evidence>
<dbReference type="GO" id="GO:0030246">
    <property type="term" value="F:carbohydrate binding"/>
    <property type="evidence" value="ECO:0007669"/>
    <property type="project" value="InterPro"/>
</dbReference>
<proteinExistence type="predicted"/>
<dbReference type="GO" id="GO:0006516">
    <property type="term" value="P:glycoprotein catabolic process"/>
    <property type="evidence" value="ECO:0007669"/>
    <property type="project" value="TreeGrafter"/>
</dbReference>
<organism evidence="4 5">
    <name type="scientific">Plesiocystis pacifica SIR-1</name>
    <dbReference type="NCBI Taxonomy" id="391625"/>
    <lineage>
        <taxon>Bacteria</taxon>
        <taxon>Pseudomonadati</taxon>
        <taxon>Myxococcota</taxon>
        <taxon>Polyangia</taxon>
        <taxon>Nannocystales</taxon>
        <taxon>Nannocystaceae</taxon>
        <taxon>Plesiocystis</taxon>
    </lineage>
</organism>
<dbReference type="InterPro" id="IPR050883">
    <property type="entry name" value="PNGase"/>
</dbReference>
<dbReference type="OrthoDB" id="9804511at2"/>
<accession>A6G5C3</accession>
<feature type="domain" description="Glycosyl hydrolase family 92 N-terminal" evidence="3">
    <location>
        <begin position="77"/>
        <end position="309"/>
    </location>
</feature>
<dbReference type="STRING" id="391625.PPSIR1_03318"/>
<evidence type="ECO:0000256" key="1">
    <source>
        <dbReference type="SAM" id="MobiDB-lite"/>
    </source>
</evidence>
<dbReference type="PROSITE" id="PS51257">
    <property type="entry name" value="PROKAR_LIPOPROTEIN"/>
    <property type="match status" value="1"/>
</dbReference>
<dbReference type="AlphaFoldDB" id="A6G5C3"/>
<dbReference type="Gene3D" id="2.70.98.10">
    <property type="match status" value="1"/>
</dbReference>
<feature type="compositionally biased region" description="Acidic residues" evidence="1">
    <location>
        <begin position="29"/>
        <end position="46"/>
    </location>
</feature>
<dbReference type="GO" id="GO:0005829">
    <property type="term" value="C:cytosol"/>
    <property type="evidence" value="ECO:0007669"/>
    <property type="project" value="TreeGrafter"/>
</dbReference>
<dbReference type="InterPro" id="IPR012939">
    <property type="entry name" value="Glyco_hydro_92"/>
</dbReference>
<dbReference type="RefSeq" id="WP_006971922.1">
    <property type="nucleotide sequence ID" value="NZ_ABCS01000025.1"/>
</dbReference>
<dbReference type="Pfam" id="PF07971">
    <property type="entry name" value="Glyco_hydro_92"/>
    <property type="match status" value="1"/>
</dbReference>
<reference evidence="4 5" key="1">
    <citation type="submission" date="2007-06" db="EMBL/GenBank/DDBJ databases">
        <authorList>
            <person name="Shimkets L."/>
            <person name="Ferriera S."/>
            <person name="Johnson J."/>
            <person name="Kravitz S."/>
            <person name="Beeson K."/>
            <person name="Sutton G."/>
            <person name="Rogers Y.-H."/>
            <person name="Friedman R."/>
            <person name="Frazier M."/>
            <person name="Venter J.C."/>
        </authorList>
    </citation>
    <scope>NUCLEOTIDE SEQUENCE [LARGE SCALE GENOMIC DNA]</scope>
    <source>
        <strain evidence="4 5">SIR-1</strain>
    </source>
</reference>
<dbReference type="InterPro" id="IPR041371">
    <property type="entry name" value="GH92_N"/>
</dbReference>
<comment type="caution">
    <text evidence="4">The sequence shown here is derived from an EMBL/GenBank/DDBJ whole genome shotgun (WGS) entry which is preliminary data.</text>
</comment>
<dbReference type="Gene3D" id="1.20.1050.60">
    <property type="entry name" value="alpha-1,2-mannosidase"/>
    <property type="match status" value="1"/>
</dbReference>
<dbReference type="Pfam" id="PF17678">
    <property type="entry name" value="Glyco_hydro_92N"/>
    <property type="match status" value="1"/>
</dbReference>
<dbReference type="PANTHER" id="PTHR12143:SF39">
    <property type="entry name" value="SECRETED PROTEIN"/>
    <property type="match status" value="1"/>
</dbReference>
<dbReference type="SUPFAM" id="SSF48208">
    <property type="entry name" value="Six-hairpin glycosidases"/>
    <property type="match status" value="1"/>
</dbReference>
<sequence>MDLRTCAPLSLLVGTLSLLGCGSGAGSEDANEDGADEAAQGSDEDETHAGEPDLPPDLPGEEGFDPYPWPEEALTELVDPRIGSGGAGYTVGSMNPGPALPFGMVKAGPDTGIGPVQLGFLNCTGYHAEQTHLWGFSHSRLNGMGVPDYGAVQVTPAVGMSPEAAAVGGARSLFDHADEAALPGYYAATLIEAGVRAELTTGMRAARHRYTFDAPTPEATLVINLAYNPGGALSSASQIEVDLEAGIVRGMSTVQGSYSKRFGGLPTYFAARISKPLAGVGAWTDEGELVDGATSMSGAEIGAWLTVDLSGTDPDDPANSPVVDLDLAISYVSMAEAEANLAELDGADFGATRAAATATWQTELERIRVLGGSDEQRRLFYSALYRTLLTPTVFTEASGQYRGFDGQVHDAGARTYYSDFSLWDTYRTVHPLFNLIQRDRHADMLESLVWMAEQGGDLPKWPLGIGYTGGMVGTSADLVLADAYLRDVVDWDVEAGYAAARLHALEPRPNAGRAGVEGYRTLGWVPSDEHGAAASRTLEFAHADYALGRWAEAMGLSEDAALFGDSAGNWTNLWSPELEFLIGRRADGSFEVEGFDPLVWEDYYSEGTALHYLWAAPHDTAGLAELLGGRAAARARLSAYFEDSKTFLEGPEYSALMPVPYYWQSNEPSLHDAYLFTELGDPSETQRWVAWAREHHYGLDPGGLPGNDDAGTMSAWYLWSAIGLYPLVGGEGYWITAPIFERVELDMGDAEAPERRLAIVAEDAGPGQIYVAAARWNGQELERPWLTWEQLREGGTLRLELDDAPSEFGADPA</sequence>